<dbReference type="Gramene" id="OMP06125">
    <property type="protein sequence ID" value="OMP06125"/>
    <property type="gene ID" value="CCACVL1_01700"/>
</dbReference>
<evidence type="ECO:0000313" key="1">
    <source>
        <dbReference type="EMBL" id="OMP06125.1"/>
    </source>
</evidence>
<reference evidence="1 2" key="1">
    <citation type="submission" date="2013-09" db="EMBL/GenBank/DDBJ databases">
        <title>Corchorus capsularis genome sequencing.</title>
        <authorList>
            <person name="Alam M."/>
            <person name="Haque M.S."/>
            <person name="Islam M.S."/>
            <person name="Emdad E.M."/>
            <person name="Islam M.M."/>
            <person name="Ahmed B."/>
            <person name="Halim A."/>
            <person name="Hossen Q.M.M."/>
            <person name="Hossain M.Z."/>
            <person name="Ahmed R."/>
            <person name="Khan M.M."/>
            <person name="Islam R."/>
            <person name="Rashid M.M."/>
            <person name="Khan S.A."/>
            <person name="Rahman M.S."/>
            <person name="Alam M."/>
        </authorList>
    </citation>
    <scope>NUCLEOTIDE SEQUENCE [LARGE SCALE GENOMIC DNA]</scope>
    <source>
        <strain evidence="2">cv. CVL-1</strain>
        <tissue evidence="1">Whole seedling</tissue>
    </source>
</reference>
<name>A0A1R3KGC2_COCAP</name>
<dbReference type="AlphaFoldDB" id="A0A1R3KGC2"/>
<keyword evidence="2" id="KW-1185">Reference proteome</keyword>
<organism evidence="1 2">
    <name type="scientific">Corchorus capsularis</name>
    <name type="common">Jute</name>
    <dbReference type="NCBI Taxonomy" id="210143"/>
    <lineage>
        <taxon>Eukaryota</taxon>
        <taxon>Viridiplantae</taxon>
        <taxon>Streptophyta</taxon>
        <taxon>Embryophyta</taxon>
        <taxon>Tracheophyta</taxon>
        <taxon>Spermatophyta</taxon>
        <taxon>Magnoliopsida</taxon>
        <taxon>eudicotyledons</taxon>
        <taxon>Gunneridae</taxon>
        <taxon>Pentapetalae</taxon>
        <taxon>rosids</taxon>
        <taxon>malvids</taxon>
        <taxon>Malvales</taxon>
        <taxon>Malvaceae</taxon>
        <taxon>Grewioideae</taxon>
        <taxon>Apeibeae</taxon>
        <taxon>Corchorus</taxon>
    </lineage>
</organism>
<sequence>MGCERLHFAIESAALLCYSVVEVRVVPSFINLNVLKESDSTVSLSIPTESANLNP</sequence>
<proteinExistence type="predicted"/>
<comment type="caution">
    <text evidence="1">The sequence shown here is derived from an EMBL/GenBank/DDBJ whole genome shotgun (WGS) entry which is preliminary data.</text>
</comment>
<dbReference type="Proteomes" id="UP000188268">
    <property type="component" value="Unassembled WGS sequence"/>
</dbReference>
<protein>
    <submittedName>
        <fullName evidence="1">Uncharacterized protein</fullName>
    </submittedName>
</protein>
<dbReference type="EMBL" id="AWWV01005048">
    <property type="protein sequence ID" value="OMP06125.1"/>
    <property type="molecule type" value="Genomic_DNA"/>
</dbReference>
<evidence type="ECO:0000313" key="2">
    <source>
        <dbReference type="Proteomes" id="UP000188268"/>
    </source>
</evidence>
<gene>
    <name evidence="1" type="ORF">CCACVL1_01700</name>
</gene>
<accession>A0A1R3KGC2</accession>